<evidence type="ECO:0000313" key="3">
    <source>
        <dbReference type="EMBL" id="SBT02503.1"/>
    </source>
</evidence>
<dbReference type="EMBL" id="FLQV01003469">
    <property type="protein sequence ID" value="SBT02503.1"/>
    <property type="molecule type" value="Genomic_DNA"/>
</dbReference>
<feature type="compositionally biased region" description="Basic and acidic residues" evidence="1">
    <location>
        <begin position="180"/>
        <end position="195"/>
    </location>
</feature>
<evidence type="ECO:0000313" key="4">
    <source>
        <dbReference type="Proteomes" id="UP000078546"/>
    </source>
</evidence>
<feature type="region of interest" description="Disordered" evidence="1">
    <location>
        <begin position="492"/>
        <end position="668"/>
    </location>
</feature>
<feature type="compositionally biased region" description="Acidic residues" evidence="1">
    <location>
        <begin position="108"/>
        <end position="127"/>
    </location>
</feature>
<feature type="region of interest" description="Disordered" evidence="1">
    <location>
        <begin position="444"/>
        <end position="465"/>
    </location>
</feature>
<evidence type="ECO:0000256" key="1">
    <source>
        <dbReference type="SAM" id="MobiDB-lite"/>
    </source>
</evidence>
<sequence>MIFINGEKNENFEEDVINMLKEKLGNVYNIGPNNTNDVNKIIELFKRQIEKMHIYKKKHGTEDIGQKFLNELDVPHEEKKTIFGVDEDDLDNYDEDFLGQSKTIIKGEEDDKGEDDSDEDSPSEGDLGEGVPSMNPPDRSLASSEEDEKGKKPDAENPESYAQLDSRKVTAPGAAGDNVVLDKTEKDETKEKHTPNLDGSLPGETQRKETVLNPQPEGPRVNQLKCPPSAVQTTLSKGGAISNKHTDQTTSKANAPEVKYLKNLYDDILGESNQDSAVNTLKRHSNYNDIKKEHALPMSSKEYTMVKKFFGDCFKKESDENANATPVINVFAKVLDDKGFREAFENVVNGIYAFAKRNSYLNEERWMGENTNNVFFKNVAASKRKITTVGQGGDYNENVVNILSQKLGNVYNADPSNANEAVNKKYKLIKKEMEELQQYEKENAEEDFQQNFMTETDETSGKKKTIFGVDEDDLDSYDEEFFGQSKKFIKGEASGDDVHSGNSLEAEEPKEVASSPPHGDLAGTGLTPGRQSEIEQLKGERVETGPDVKISSTHVRSDGSPESAPKESLQQPNTADLEAERRAGVTTPSDGQQRTVAAGPTPSSPPPNPQDPSKTSDPKGSESQRNVQETSEVQRENLESSTGNLEPGVPSAVAEDTKQPPEQITEATAPVVKYMDSLYDEIITKSGQNEKAENTKKHSNYSNLKKKYNFPMNGKEYNMVKQLFGECFKKEDTANVSENATCQVDVLANVLQDKEFSEQFDNFMHGLYSFAKRHTYLSDARLKDENAINGFLKNALSLLNTF</sequence>
<feature type="compositionally biased region" description="Polar residues" evidence="1">
    <location>
        <begin position="586"/>
        <end position="595"/>
    </location>
</feature>
<accession>A0A1A8XB88</accession>
<feature type="compositionally biased region" description="Basic and acidic residues" evidence="1">
    <location>
        <begin position="532"/>
        <end position="546"/>
    </location>
</feature>
<name>A0A1A8XB88_PLAOA</name>
<gene>
    <name evidence="3" type="ORF">POVCU1_077630</name>
</gene>
<reference evidence="4" key="1">
    <citation type="submission" date="2016-05" db="EMBL/GenBank/DDBJ databases">
        <authorList>
            <person name="Naeem Raeece"/>
        </authorList>
    </citation>
    <scope>NUCLEOTIDE SEQUENCE [LARGE SCALE GENOMIC DNA]</scope>
</reference>
<evidence type="ECO:0000259" key="2">
    <source>
        <dbReference type="Pfam" id="PF12948"/>
    </source>
</evidence>
<dbReference type="AlphaFoldDB" id="A0A1A8XB88"/>
<dbReference type="InterPro" id="IPR024781">
    <property type="entry name" value="MSP_C"/>
</dbReference>
<feature type="domain" description="Merozoite surface protein C-terminal" evidence="2">
    <location>
        <begin position="672"/>
        <end position="796"/>
    </location>
</feature>
<feature type="region of interest" description="Disordered" evidence="1">
    <location>
        <begin position="103"/>
        <end position="252"/>
    </location>
</feature>
<feature type="domain" description="Merozoite surface protein C-terminal" evidence="2">
    <location>
        <begin position="258"/>
        <end position="379"/>
    </location>
</feature>
<proteinExistence type="predicted"/>
<keyword evidence="3" id="KW-0477">Merozoite</keyword>
<protein>
    <submittedName>
        <fullName evidence="3">Merozoite surface protein 7 (MSP7), putative</fullName>
    </submittedName>
</protein>
<organism evidence="3 4">
    <name type="scientific">Plasmodium ovale curtisi</name>
    <dbReference type="NCBI Taxonomy" id="864141"/>
    <lineage>
        <taxon>Eukaryota</taxon>
        <taxon>Sar</taxon>
        <taxon>Alveolata</taxon>
        <taxon>Apicomplexa</taxon>
        <taxon>Aconoidasida</taxon>
        <taxon>Haemosporida</taxon>
        <taxon>Plasmodiidae</taxon>
        <taxon>Plasmodium</taxon>
        <taxon>Plasmodium (Plasmodium)</taxon>
    </lineage>
</organism>
<dbReference type="Proteomes" id="UP000078546">
    <property type="component" value="Unassembled WGS sequence"/>
</dbReference>
<dbReference type="Pfam" id="PF12948">
    <property type="entry name" value="MSP7_C"/>
    <property type="match status" value="2"/>
</dbReference>